<dbReference type="Pfam" id="PF01479">
    <property type="entry name" value="S4"/>
    <property type="match status" value="1"/>
</dbReference>
<dbReference type="PROSITE" id="PS50889">
    <property type="entry name" value="S4"/>
    <property type="match status" value="1"/>
</dbReference>
<dbReference type="InterPro" id="IPR036986">
    <property type="entry name" value="S4_RNA-bd_sf"/>
</dbReference>
<dbReference type="InterPro" id="IPR002877">
    <property type="entry name" value="RNA_MeTrfase_FtsJ_dom"/>
</dbReference>
<dbReference type="InterPro" id="IPR047048">
    <property type="entry name" value="TlyA"/>
</dbReference>
<evidence type="ECO:0000313" key="6">
    <source>
        <dbReference type="Proteomes" id="UP000053557"/>
    </source>
</evidence>
<dbReference type="InterPro" id="IPR029063">
    <property type="entry name" value="SAM-dependent_MTases_sf"/>
</dbReference>
<sequence length="270" mass="29776">MDKERADVLLVRAGLAETREKARRLIMAGLVYQKTERVDKPGVKLPIGHDLSIKGETPRYVSRGGLKLEKALKTFAVDLTDQTVLDVGASTGGFTDCVLQHGARFVYAVDVGYGQLAWKIRQDPRVEVMERTNFRYADVARFDPRPTLAVMDVSFISIVTLMPKLREILRQGESLVSLIKPQFEAGPSRVGKGGIVREANVHTAVLHEVIEGAARVGMRLLNLDFSPIAGGDGNLEFLGHFVSADKEEVHTDTAQIETVVKKAHEQFGRS</sequence>
<evidence type="ECO:0000256" key="2">
    <source>
        <dbReference type="ARBA" id="ARBA00029460"/>
    </source>
</evidence>
<dbReference type="CDD" id="cd02440">
    <property type="entry name" value="AdoMet_MTases"/>
    <property type="match status" value="1"/>
</dbReference>
<keyword evidence="6" id="KW-1185">Reference proteome</keyword>
<protein>
    <recommendedName>
        <fullName evidence="4">RNA-binding S4 domain-containing protein</fullName>
    </recommendedName>
</protein>
<dbReference type="PANTHER" id="PTHR32319:SF0">
    <property type="entry name" value="BACTERIAL HEMOLYSIN-LIKE PROTEIN"/>
    <property type="match status" value="1"/>
</dbReference>
<keyword evidence="1 3" id="KW-0694">RNA-binding</keyword>
<reference evidence="5 6" key="1">
    <citation type="submission" date="2015-12" db="EMBL/GenBank/DDBJ databases">
        <title>Draft genome sequence of Acidibacillus ferrooxidans ITV001, isolated from a chalcopyrite acid mine drainage site in Brazil.</title>
        <authorList>
            <person name="Dall'Agnol H."/>
            <person name="Nancucheo I."/>
            <person name="Johnson B."/>
            <person name="Oliveira R."/>
            <person name="Leite L."/>
            <person name="Pylro V."/>
            <person name="Nunes G.L."/>
            <person name="Tzotzos G."/>
            <person name="Fernandes G.R."/>
            <person name="Dutra J."/>
            <person name="Orellana S.C."/>
            <person name="Oliveira G."/>
        </authorList>
    </citation>
    <scope>NUCLEOTIDE SEQUENCE [LARGE SCALE GENOMIC DNA]</scope>
    <source>
        <strain evidence="6">ITV01</strain>
    </source>
</reference>
<evidence type="ECO:0000256" key="3">
    <source>
        <dbReference type="PROSITE-ProRule" id="PRU00182"/>
    </source>
</evidence>
<dbReference type="GO" id="GO:0032259">
    <property type="term" value="P:methylation"/>
    <property type="evidence" value="ECO:0007669"/>
    <property type="project" value="InterPro"/>
</dbReference>
<dbReference type="SUPFAM" id="SSF55174">
    <property type="entry name" value="Alpha-L RNA-binding motif"/>
    <property type="match status" value="1"/>
</dbReference>
<dbReference type="PIRSF" id="PIRSF005578">
    <property type="entry name" value="TlyA"/>
    <property type="match status" value="1"/>
</dbReference>
<dbReference type="GO" id="GO:0008168">
    <property type="term" value="F:methyltransferase activity"/>
    <property type="evidence" value="ECO:0007669"/>
    <property type="project" value="InterPro"/>
</dbReference>
<dbReference type="RefSeq" id="WP_067712636.1">
    <property type="nucleotide sequence ID" value="NZ_LPVJ01000009.1"/>
</dbReference>
<dbReference type="PANTHER" id="PTHR32319">
    <property type="entry name" value="BACTERIAL HEMOLYSIN-LIKE PROTEIN"/>
    <property type="match status" value="1"/>
</dbReference>
<accession>A0A101XSL5</accession>
<dbReference type="Proteomes" id="UP000053557">
    <property type="component" value="Unassembled WGS sequence"/>
</dbReference>
<comment type="caution">
    <text evidence="5">The sequence shown here is derived from an EMBL/GenBank/DDBJ whole genome shotgun (WGS) entry which is preliminary data.</text>
</comment>
<dbReference type="InterPro" id="IPR004538">
    <property type="entry name" value="Hemolysin_A/TlyA"/>
</dbReference>
<dbReference type="Pfam" id="PF01728">
    <property type="entry name" value="FtsJ"/>
    <property type="match status" value="1"/>
</dbReference>
<dbReference type="CDD" id="cd00165">
    <property type="entry name" value="S4"/>
    <property type="match status" value="1"/>
</dbReference>
<dbReference type="AlphaFoldDB" id="A0A101XSL5"/>
<dbReference type="GO" id="GO:0003723">
    <property type="term" value="F:RNA binding"/>
    <property type="evidence" value="ECO:0007669"/>
    <property type="project" value="UniProtKB-KW"/>
</dbReference>
<dbReference type="SMART" id="SM00363">
    <property type="entry name" value="S4"/>
    <property type="match status" value="1"/>
</dbReference>
<evidence type="ECO:0000256" key="1">
    <source>
        <dbReference type="ARBA" id="ARBA00022884"/>
    </source>
</evidence>
<feature type="domain" description="RNA-binding S4" evidence="4">
    <location>
        <begin position="4"/>
        <end position="69"/>
    </location>
</feature>
<dbReference type="SUPFAM" id="SSF53335">
    <property type="entry name" value="S-adenosyl-L-methionine-dependent methyltransferases"/>
    <property type="match status" value="1"/>
</dbReference>
<evidence type="ECO:0000313" key="5">
    <source>
        <dbReference type="EMBL" id="KUO96790.1"/>
    </source>
</evidence>
<proteinExistence type="inferred from homology"/>
<comment type="similarity">
    <text evidence="2">Belongs to the TlyA family.</text>
</comment>
<organism evidence="5 6">
    <name type="scientific">Ferroacidibacillus organovorans</name>
    <dbReference type="NCBI Taxonomy" id="1765683"/>
    <lineage>
        <taxon>Bacteria</taxon>
        <taxon>Bacillati</taxon>
        <taxon>Bacillota</taxon>
        <taxon>Bacilli</taxon>
        <taxon>Bacillales</taxon>
        <taxon>Alicyclobacillaceae</taxon>
        <taxon>Ferroacidibacillus</taxon>
    </lineage>
</organism>
<name>A0A101XSL5_9BACL</name>
<dbReference type="OrthoDB" id="9784736at2"/>
<gene>
    <name evidence="5" type="ORF">ATW55_08210</name>
</gene>
<evidence type="ECO:0000259" key="4">
    <source>
        <dbReference type="SMART" id="SM00363"/>
    </source>
</evidence>
<dbReference type="Gene3D" id="3.40.50.150">
    <property type="entry name" value="Vaccinia Virus protein VP39"/>
    <property type="match status" value="1"/>
</dbReference>
<dbReference type="InterPro" id="IPR002942">
    <property type="entry name" value="S4_RNA-bd"/>
</dbReference>
<dbReference type="EMBL" id="LPVJ01000009">
    <property type="protein sequence ID" value="KUO96790.1"/>
    <property type="molecule type" value="Genomic_DNA"/>
</dbReference>
<dbReference type="Gene3D" id="3.10.290.10">
    <property type="entry name" value="RNA-binding S4 domain"/>
    <property type="match status" value="1"/>
</dbReference>
<dbReference type="NCBIfam" id="TIGR00478">
    <property type="entry name" value="tly"/>
    <property type="match status" value="1"/>
</dbReference>